<proteinExistence type="predicted"/>
<accession>A0ACB8AVL5</accession>
<keyword evidence="2" id="KW-1185">Reference proteome</keyword>
<comment type="caution">
    <text evidence="1">The sequence shown here is derived from an EMBL/GenBank/DDBJ whole genome shotgun (WGS) entry which is preliminary data.</text>
</comment>
<gene>
    <name evidence="1" type="ORF">BV22DRAFT_1026806</name>
</gene>
<sequence length="143" mass="16204">MLINPTGKAGKFRAVDWCVELNNLFIKVKNGGKGSNRTVARIILESPLVQIYRNTHSNIEKNFMHSHLTFAHTEPDMTKTLHHLTQNMKKQSPHQLNPGRQSSCSITDLLDKGQELFDKKVDTEGTDEPLERPEVEDIVGELD</sequence>
<protein>
    <submittedName>
        <fullName evidence="1">Uncharacterized protein</fullName>
    </submittedName>
</protein>
<evidence type="ECO:0000313" key="1">
    <source>
        <dbReference type="EMBL" id="KAH7917214.1"/>
    </source>
</evidence>
<organism evidence="1 2">
    <name type="scientific">Leucogyrophana mollusca</name>
    <dbReference type="NCBI Taxonomy" id="85980"/>
    <lineage>
        <taxon>Eukaryota</taxon>
        <taxon>Fungi</taxon>
        <taxon>Dikarya</taxon>
        <taxon>Basidiomycota</taxon>
        <taxon>Agaricomycotina</taxon>
        <taxon>Agaricomycetes</taxon>
        <taxon>Agaricomycetidae</taxon>
        <taxon>Boletales</taxon>
        <taxon>Boletales incertae sedis</taxon>
        <taxon>Leucogyrophana</taxon>
    </lineage>
</organism>
<dbReference type="EMBL" id="MU267185">
    <property type="protein sequence ID" value="KAH7917214.1"/>
    <property type="molecule type" value="Genomic_DNA"/>
</dbReference>
<dbReference type="Proteomes" id="UP000790709">
    <property type="component" value="Unassembled WGS sequence"/>
</dbReference>
<reference evidence="1" key="1">
    <citation type="journal article" date="2021" name="New Phytol.">
        <title>Evolutionary innovations through gain and loss of genes in the ectomycorrhizal Boletales.</title>
        <authorList>
            <person name="Wu G."/>
            <person name="Miyauchi S."/>
            <person name="Morin E."/>
            <person name="Kuo A."/>
            <person name="Drula E."/>
            <person name="Varga T."/>
            <person name="Kohler A."/>
            <person name="Feng B."/>
            <person name="Cao Y."/>
            <person name="Lipzen A."/>
            <person name="Daum C."/>
            <person name="Hundley H."/>
            <person name="Pangilinan J."/>
            <person name="Johnson J."/>
            <person name="Barry K."/>
            <person name="LaButti K."/>
            <person name="Ng V."/>
            <person name="Ahrendt S."/>
            <person name="Min B."/>
            <person name="Choi I.G."/>
            <person name="Park H."/>
            <person name="Plett J.M."/>
            <person name="Magnuson J."/>
            <person name="Spatafora J.W."/>
            <person name="Nagy L.G."/>
            <person name="Henrissat B."/>
            <person name="Grigoriev I.V."/>
            <person name="Yang Z.L."/>
            <person name="Xu J."/>
            <person name="Martin F.M."/>
        </authorList>
    </citation>
    <scope>NUCLEOTIDE SEQUENCE</scope>
    <source>
        <strain evidence="1">KUC20120723A-06</strain>
    </source>
</reference>
<evidence type="ECO:0000313" key="2">
    <source>
        <dbReference type="Proteomes" id="UP000790709"/>
    </source>
</evidence>
<name>A0ACB8AVL5_9AGAM</name>